<keyword evidence="6" id="KW-0547">Nucleotide-binding</keyword>
<dbReference type="InterPro" id="IPR035965">
    <property type="entry name" value="PAS-like_dom_sf"/>
</dbReference>
<dbReference type="Gene3D" id="1.10.287.130">
    <property type="match status" value="1"/>
</dbReference>
<dbReference type="NCBIfam" id="TIGR00229">
    <property type="entry name" value="sensory_box"/>
    <property type="match status" value="2"/>
</dbReference>
<dbReference type="InterPro" id="IPR003660">
    <property type="entry name" value="HAMP_dom"/>
</dbReference>
<proteinExistence type="predicted"/>
<dbReference type="Pfam" id="PF00672">
    <property type="entry name" value="HAMP"/>
    <property type="match status" value="1"/>
</dbReference>
<evidence type="ECO:0000256" key="1">
    <source>
        <dbReference type="ARBA" id="ARBA00000085"/>
    </source>
</evidence>
<dbReference type="Pfam" id="PF13185">
    <property type="entry name" value="GAF_2"/>
    <property type="match status" value="1"/>
</dbReference>
<dbReference type="SMART" id="SM00304">
    <property type="entry name" value="HAMP"/>
    <property type="match status" value="1"/>
</dbReference>
<dbReference type="CDD" id="cd00130">
    <property type="entry name" value="PAS"/>
    <property type="match status" value="2"/>
</dbReference>
<dbReference type="EMBL" id="QPGA01000001">
    <property type="protein sequence ID" value="RDE52247.1"/>
    <property type="molecule type" value="Genomic_DNA"/>
</dbReference>
<protein>
    <recommendedName>
        <fullName evidence="12">Sensory/regulatory protein RpfC</fullName>
        <ecNumber evidence="3">2.7.13.3</ecNumber>
    </recommendedName>
    <alternativeName>
        <fullName evidence="13">Virulence sensor protein BvgS</fullName>
    </alternativeName>
</protein>
<dbReference type="GO" id="GO:0005524">
    <property type="term" value="F:ATP binding"/>
    <property type="evidence" value="ECO:0007669"/>
    <property type="project" value="UniProtKB-KW"/>
</dbReference>
<dbReference type="SUPFAM" id="SSF55785">
    <property type="entry name" value="PYP-like sensor domain (PAS domain)"/>
    <property type="match status" value="2"/>
</dbReference>
<evidence type="ECO:0000256" key="3">
    <source>
        <dbReference type="ARBA" id="ARBA00012438"/>
    </source>
</evidence>
<dbReference type="FunFam" id="1.10.287.130:FF:000002">
    <property type="entry name" value="Two-component osmosensing histidine kinase"/>
    <property type="match status" value="1"/>
</dbReference>
<accession>A0A369XVP6</accession>
<dbReference type="InterPro" id="IPR000014">
    <property type="entry name" value="PAS"/>
</dbReference>
<gene>
    <name evidence="20" type="ORF">DVS81_00260</name>
</gene>
<evidence type="ECO:0000259" key="17">
    <source>
        <dbReference type="PROSITE" id="PS50112"/>
    </source>
</evidence>
<dbReference type="GO" id="GO:0000155">
    <property type="term" value="F:phosphorelay sensor kinase activity"/>
    <property type="evidence" value="ECO:0007669"/>
    <property type="project" value="InterPro"/>
</dbReference>
<keyword evidence="15" id="KW-0812">Transmembrane</keyword>
<sequence length="1063" mass="115155">MKSFTAYLERLTVARRVYGFTAVALLALLAVGGSLFAGGQRLEEPTSQSYRQAHAALAMVRELRYQLLSMQLLLRDLIGGEKGGRRTALEPQLAAVDARFLEGLQQLRALHAGDQQDLAQAEVLYRALISDHAGGIEARQSGPVQSAGRRSLASTSGNPALLLSQQLERIGEAASAEIQRLQALASDVQHGEQRQRAISLIVACAALLLLAAAFLARSLVRPLQRLSESIASLAQGRFEQAIPCQEQDSEIGEIGRHVATLKSAYQGMAAQRWIRTNISAVSRELRQAASFTDLGEKLMAGLMPLLGAAQGAFFIVTEKRQTLKMIATYGVDRHAELAIIAFGEGLVGQCASDGRLRVISDPPEGYVRIRSGLGEAAAKAILLAPVMRAERSLAVIELASLRAFSDDERAVLDGLLPIVAMNLEIIERNTRTERLLEATQQQAEQLEKQAAELAAMEEHSRLILGSVSDGILGLDRDGLLIFANPAVLRLLGYTAAEIFRQPFHELAHYAYADGRDLPYACCAMHLTAQDGQTRQVDNEVLWRKDGTPLAVEYATTPFHKADVLVGTVIVFRDITERRAAEARLRQAHDEQTAILETASLGIAFIKEGVFVNVNRRLGELLACAAEDLIGRQATLCVPEGAYPLADGGFNSGLTPGEILVRVIELQRQDGARFWCRVSGRAVDAASLGQGTVWTFEDVSKEREAAEAMQRSQELAEETLRMKTGFLANMSHEIRTPMNAIIGMSHLLAETELSACQRDYAKKIRDSGRHLLAIVDDILDFSKIEAGKLMIEQAEFALADVLEQTLDLMRAKSKGKGLQVLISLDPSLPPRLVGDSLRLGQILINYTNNAVKFTEQGEVEIRVSVRDSDAQSLLLHFAVRDTGIGLTGEQMSRLFESFSQADTSTTRRFGGTGLGLAISKKLAELMGGEVGVSSEYGKGSTFWFTARLRLAAHTPQATVAAPGEELRLPSGEAEAEASQDLFAAPLFEAPRVDQVRLRQVCGKLSALLIDSDSEAGDFLATEAARLRAAFGGSYRAIELAVRAYDYEAGLAALRTAAAAAGIAV</sequence>
<evidence type="ECO:0000256" key="7">
    <source>
        <dbReference type="ARBA" id="ARBA00022777"/>
    </source>
</evidence>
<evidence type="ECO:0000256" key="9">
    <source>
        <dbReference type="ARBA" id="ARBA00023012"/>
    </source>
</evidence>
<keyword evidence="5" id="KW-0808">Transferase</keyword>
<reference evidence="20 21" key="1">
    <citation type="submission" date="2018-05" db="EMBL/GenBank/DDBJ databases">
        <title>Integrated omic analyses show evidence that a Ca. Accumulibacter phosphatis strain performs denitrification under micro-aerobic conditions.</title>
        <authorList>
            <person name="Camejo P.Y."/>
            <person name="Katherine M.D."/>
            <person name="Daniel N.R."/>
        </authorList>
    </citation>
    <scope>NUCLEOTIDE SEQUENCE [LARGE SCALE GENOMIC DNA]</scope>
    <source>
        <strain evidence="20">UW-LDO-IC</strain>
    </source>
</reference>
<dbReference type="InterPro" id="IPR003594">
    <property type="entry name" value="HATPase_dom"/>
</dbReference>
<dbReference type="Gene3D" id="3.30.565.10">
    <property type="entry name" value="Histidine kinase-like ATPase, C-terminal domain"/>
    <property type="match status" value="1"/>
</dbReference>
<evidence type="ECO:0000256" key="13">
    <source>
        <dbReference type="ARBA" id="ARBA00070152"/>
    </source>
</evidence>
<dbReference type="InterPro" id="IPR000700">
    <property type="entry name" value="PAS-assoc_C"/>
</dbReference>
<keyword evidence="9" id="KW-0902">Two-component regulatory system</keyword>
<evidence type="ECO:0000259" key="19">
    <source>
        <dbReference type="PROSITE" id="PS50885"/>
    </source>
</evidence>
<dbReference type="CDD" id="cd16922">
    <property type="entry name" value="HATPase_EvgS-ArcB-TorS-like"/>
    <property type="match status" value="1"/>
</dbReference>
<evidence type="ECO:0000313" key="21">
    <source>
        <dbReference type="Proteomes" id="UP000253831"/>
    </source>
</evidence>
<keyword evidence="14" id="KW-0175">Coiled coil</keyword>
<dbReference type="InterPro" id="IPR004358">
    <property type="entry name" value="Sig_transdc_His_kin-like_C"/>
</dbReference>
<name>A0A369XVP6_9PROT</name>
<dbReference type="PRINTS" id="PR00344">
    <property type="entry name" value="BCTRLSENSOR"/>
</dbReference>
<dbReference type="PANTHER" id="PTHR45339">
    <property type="entry name" value="HYBRID SIGNAL TRANSDUCTION HISTIDINE KINASE J"/>
    <property type="match status" value="1"/>
</dbReference>
<evidence type="ECO:0000256" key="8">
    <source>
        <dbReference type="ARBA" id="ARBA00022840"/>
    </source>
</evidence>
<feature type="coiled-coil region" evidence="14">
    <location>
        <begin position="429"/>
        <end position="459"/>
    </location>
</feature>
<dbReference type="SMART" id="SM00387">
    <property type="entry name" value="HATPase_c"/>
    <property type="match status" value="1"/>
</dbReference>
<evidence type="ECO:0000256" key="11">
    <source>
        <dbReference type="ARBA" id="ARBA00064003"/>
    </source>
</evidence>
<evidence type="ECO:0000256" key="15">
    <source>
        <dbReference type="SAM" id="Phobius"/>
    </source>
</evidence>
<dbReference type="PANTHER" id="PTHR45339:SF1">
    <property type="entry name" value="HYBRID SIGNAL TRANSDUCTION HISTIDINE KINASE J"/>
    <property type="match status" value="1"/>
</dbReference>
<evidence type="ECO:0000256" key="14">
    <source>
        <dbReference type="SAM" id="Coils"/>
    </source>
</evidence>
<dbReference type="Pfam" id="PF13426">
    <property type="entry name" value="PAS_9"/>
    <property type="match status" value="2"/>
</dbReference>
<feature type="domain" description="HAMP" evidence="19">
    <location>
        <begin position="217"/>
        <end position="270"/>
    </location>
</feature>
<dbReference type="PROSITE" id="PS50885">
    <property type="entry name" value="HAMP"/>
    <property type="match status" value="1"/>
</dbReference>
<dbReference type="AlphaFoldDB" id="A0A369XVP6"/>
<evidence type="ECO:0000259" key="16">
    <source>
        <dbReference type="PROSITE" id="PS50109"/>
    </source>
</evidence>
<dbReference type="SMART" id="SM00086">
    <property type="entry name" value="PAC"/>
    <property type="match status" value="2"/>
</dbReference>
<evidence type="ECO:0000256" key="2">
    <source>
        <dbReference type="ARBA" id="ARBA00004370"/>
    </source>
</evidence>
<dbReference type="InterPro" id="IPR029016">
    <property type="entry name" value="GAF-like_dom_sf"/>
</dbReference>
<dbReference type="CDD" id="cd00082">
    <property type="entry name" value="HisKA"/>
    <property type="match status" value="1"/>
</dbReference>
<dbReference type="PROSITE" id="PS50112">
    <property type="entry name" value="PAS"/>
    <property type="match status" value="1"/>
</dbReference>
<keyword evidence="15" id="KW-1133">Transmembrane helix</keyword>
<organism evidence="20 21">
    <name type="scientific">Candidatus Accumulibacter meliphilus</name>
    <dbReference type="NCBI Taxonomy" id="2211374"/>
    <lineage>
        <taxon>Bacteria</taxon>
        <taxon>Pseudomonadati</taxon>
        <taxon>Pseudomonadota</taxon>
        <taxon>Betaproteobacteria</taxon>
        <taxon>Candidatus Accumulibacter</taxon>
    </lineage>
</organism>
<dbReference type="InterPro" id="IPR001610">
    <property type="entry name" value="PAC"/>
</dbReference>
<feature type="domain" description="PAC" evidence="18">
    <location>
        <begin position="534"/>
        <end position="586"/>
    </location>
</feature>
<evidence type="ECO:0000256" key="6">
    <source>
        <dbReference type="ARBA" id="ARBA00022741"/>
    </source>
</evidence>
<dbReference type="InterPro" id="IPR005467">
    <property type="entry name" value="His_kinase_dom"/>
</dbReference>
<dbReference type="SMART" id="SM00388">
    <property type="entry name" value="HisKA"/>
    <property type="match status" value="1"/>
</dbReference>
<dbReference type="Pfam" id="PF00512">
    <property type="entry name" value="HisKA"/>
    <property type="match status" value="1"/>
</dbReference>
<dbReference type="Pfam" id="PF02518">
    <property type="entry name" value="HATPase_c"/>
    <property type="match status" value="1"/>
</dbReference>
<keyword evidence="8" id="KW-0067">ATP-binding</keyword>
<dbReference type="FunFam" id="3.30.565.10:FF:000010">
    <property type="entry name" value="Sensor histidine kinase RcsC"/>
    <property type="match status" value="1"/>
</dbReference>
<dbReference type="SUPFAM" id="SSF158472">
    <property type="entry name" value="HAMP domain-like"/>
    <property type="match status" value="1"/>
</dbReference>
<comment type="catalytic activity">
    <reaction evidence="1">
        <text>ATP + protein L-histidine = ADP + protein N-phospho-L-histidine.</text>
        <dbReference type="EC" id="2.7.13.3"/>
    </reaction>
</comment>
<dbReference type="Gene3D" id="6.10.340.10">
    <property type="match status" value="1"/>
</dbReference>
<dbReference type="SMART" id="SM00091">
    <property type="entry name" value="PAS"/>
    <property type="match status" value="2"/>
</dbReference>
<feature type="transmembrane region" description="Helical" evidence="15">
    <location>
        <begin position="197"/>
        <end position="216"/>
    </location>
</feature>
<evidence type="ECO:0000256" key="12">
    <source>
        <dbReference type="ARBA" id="ARBA00068150"/>
    </source>
</evidence>
<dbReference type="CDD" id="cd06225">
    <property type="entry name" value="HAMP"/>
    <property type="match status" value="1"/>
</dbReference>
<comment type="function">
    <text evidence="10">Member of the two-component regulatory system BvgS/BvgA. Phosphorylates BvgA via a four-step phosphorelay in response to environmental signals.</text>
</comment>
<evidence type="ECO:0000256" key="10">
    <source>
        <dbReference type="ARBA" id="ARBA00058004"/>
    </source>
</evidence>
<evidence type="ECO:0000256" key="5">
    <source>
        <dbReference type="ARBA" id="ARBA00022679"/>
    </source>
</evidence>
<dbReference type="GO" id="GO:0016020">
    <property type="term" value="C:membrane"/>
    <property type="evidence" value="ECO:0007669"/>
    <property type="project" value="UniProtKB-SubCell"/>
</dbReference>
<dbReference type="PROSITE" id="PS50113">
    <property type="entry name" value="PAC"/>
    <property type="match status" value="1"/>
</dbReference>
<keyword evidence="15" id="KW-0472">Membrane</keyword>
<dbReference type="InterPro" id="IPR003661">
    <property type="entry name" value="HisK_dim/P_dom"/>
</dbReference>
<dbReference type="InterPro" id="IPR003018">
    <property type="entry name" value="GAF"/>
</dbReference>
<dbReference type="Gene3D" id="3.30.450.40">
    <property type="match status" value="1"/>
</dbReference>
<dbReference type="EC" id="2.7.13.3" evidence="3"/>
<evidence type="ECO:0000259" key="18">
    <source>
        <dbReference type="PROSITE" id="PS50113"/>
    </source>
</evidence>
<feature type="transmembrane region" description="Helical" evidence="15">
    <location>
        <begin position="17"/>
        <end position="37"/>
    </location>
</feature>
<comment type="subunit">
    <text evidence="11">At low DSF concentrations, interacts with RpfF.</text>
</comment>
<evidence type="ECO:0000256" key="4">
    <source>
        <dbReference type="ARBA" id="ARBA00022553"/>
    </source>
</evidence>
<keyword evidence="4" id="KW-0597">Phosphoprotein</keyword>
<dbReference type="PROSITE" id="PS50109">
    <property type="entry name" value="HIS_KIN"/>
    <property type="match status" value="1"/>
</dbReference>
<dbReference type="SUPFAM" id="SSF47384">
    <property type="entry name" value="Homodimeric domain of signal transducing histidine kinase"/>
    <property type="match status" value="1"/>
</dbReference>
<dbReference type="SUPFAM" id="SSF55874">
    <property type="entry name" value="ATPase domain of HSP90 chaperone/DNA topoisomerase II/histidine kinase"/>
    <property type="match status" value="1"/>
</dbReference>
<comment type="subcellular location">
    <subcellularLocation>
        <location evidence="2">Membrane</location>
    </subcellularLocation>
</comment>
<evidence type="ECO:0000313" key="20">
    <source>
        <dbReference type="EMBL" id="RDE52247.1"/>
    </source>
</evidence>
<keyword evidence="7" id="KW-0418">Kinase</keyword>
<dbReference type="InterPro" id="IPR036890">
    <property type="entry name" value="HATPase_C_sf"/>
</dbReference>
<dbReference type="InterPro" id="IPR036097">
    <property type="entry name" value="HisK_dim/P_sf"/>
</dbReference>
<dbReference type="Proteomes" id="UP000253831">
    <property type="component" value="Unassembled WGS sequence"/>
</dbReference>
<comment type="caution">
    <text evidence="20">The sequence shown here is derived from an EMBL/GenBank/DDBJ whole genome shotgun (WGS) entry which is preliminary data.</text>
</comment>
<dbReference type="SUPFAM" id="SSF55781">
    <property type="entry name" value="GAF domain-like"/>
    <property type="match status" value="1"/>
</dbReference>
<feature type="domain" description="Histidine kinase" evidence="16">
    <location>
        <begin position="728"/>
        <end position="949"/>
    </location>
</feature>
<feature type="domain" description="PAS" evidence="17">
    <location>
        <begin position="456"/>
        <end position="508"/>
    </location>
</feature>
<dbReference type="Gene3D" id="3.30.450.20">
    <property type="entry name" value="PAS domain"/>
    <property type="match status" value="2"/>
</dbReference>